<keyword evidence="1" id="KW-0812">Transmembrane</keyword>
<reference evidence="3" key="1">
    <citation type="submission" date="2015-06" db="EMBL/GenBank/DDBJ databases">
        <title>Comparative genomics of Burkholderia leaf nodule symbionts.</title>
        <authorList>
            <person name="Carlier A."/>
            <person name="Eberl L."/>
            <person name="Pinto-Carbo M."/>
        </authorList>
    </citation>
    <scope>NUCLEOTIDE SEQUENCE [LARGE SCALE GENOMIC DNA]</scope>
    <source>
        <strain evidence="3">UZHbot4</strain>
    </source>
</reference>
<dbReference type="OrthoDB" id="9181623at2"/>
<organism evidence="2 3">
    <name type="scientific">Candidatus Burkholderia verschuerenii</name>
    <dbReference type="NCBI Taxonomy" id="242163"/>
    <lineage>
        <taxon>Bacteria</taxon>
        <taxon>Pseudomonadati</taxon>
        <taxon>Pseudomonadota</taxon>
        <taxon>Betaproteobacteria</taxon>
        <taxon>Burkholderiales</taxon>
        <taxon>Burkholderiaceae</taxon>
        <taxon>Burkholderia</taxon>
    </lineage>
</organism>
<dbReference type="RefSeq" id="WP_050455770.1">
    <property type="nucleotide sequence ID" value="NZ_LFJJ01000243.1"/>
</dbReference>
<keyword evidence="1" id="KW-0472">Membrane</keyword>
<evidence type="ECO:0000313" key="3">
    <source>
        <dbReference type="Proteomes" id="UP000036959"/>
    </source>
</evidence>
<gene>
    <name evidence="2" type="ORF">BVER_05819c</name>
</gene>
<sequence length="246" mass="27558">MKSPTQQDNVFLLTLVDFLFQIIFFGLFAYAISVATENTDWKSAALALQEKFKGKTPEQVQEVVDVMPSDAQRVKRAMASEDAAQRLEQHFGVSNLTELTDELTRMAPADQLRSANRLIQKVGSVERANDAVDRYLKSGVGKPACLLSDTAKGRAKPLATVIGYEDRLEFQSETPELATVLAKMQVDFASVRSLPLAEFKRVFGRLGALYPDCMYTFDLIEKTRYVEPRDAATAGWNVRVIPRRGW</sequence>
<evidence type="ECO:0000313" key="2">
    <source>
        <dbReference type="EMBL" id="KND57463.1"/>
    </source>
</evidence>
<comment type="caution">
    <text evidence="2">The sequence shown here is derived from an EMBL/GenBank/DDBJ whole genome shotgun (WGS) entry which is preliminary data.</text>
</comment>
<name>A0A0L0M504_9BURK</name>
<keyword evidence="3" id="KW-1185">Reference proteome</keyword>
<evidence type="ECO:0000256" key="1">
    <source>
        <dbReference type="SAM" id="Phobius"/>
    </source>
</evidence>
<feature type="transmembrane region" description="Helical" evidence="1">
    <location>
        <begin position="12"/>
        <end position="32"/>
    </location>
</feature>
<accession>A0A0L0M504</accession>
<protein>
    <submittedName>
        <fullName evidence="2">Uncharacterized protein</fullName>
    </submittedName>
</protein>
<dbReference type="EMBL" id="LFJJ01000243">
    <property type="protein sequence ID" value="KND57463.1"/>
    <property type="molecule type" value="Genomic_DNA"/>
</dbReference>
<keyword evidence="1" id="KW-1133">Transmembrane helix</keyword>
<proteinExistence type="predicted"/>
<dbReference type="PATRIC" id="fig|242163.4.peg.3425"/>
<dbReference type="AlphaFoldDB" id="A0A0L0M504"/>
<dbReference type="Proteomes" id="UP000036959">
    <property type="component" value="Unassembled WGS sequence"/>
</dbReference>